<dbReference type="STRING" id="543379.A0A232F973"/>
<dbReference type="EMBL" id="NNAY01000707">
    <property type="protein sequence ID" value="OXU26867.1"/>
    <property type="molecule type" value="Genomic_DNA"/>
</dbReference>
<reference evidence="1 2" key="1">
    <citation type="journal article" date="2017" name="Curr. Biol.">
        <title>The Evolution of Venom by Co-option of Single-Copy Genes.</title>
        <authorList>
            <person name="Martinson E.O."/>
            <person name="Mrinalini"/>
            <person name="Kelkar Y.D."/>
            <person name="Chang C.H."/>
            <person name="Werren J.H."/>
        </authorList>
    </citation>
    <scope>NUCLEOTIDE SEQUENCE [LARGE SCALE GENOMIC DNA]</scope>
    <source>
        <strain evidence="1 2">Alberta</strain>
        <tissue evidence="1">Whole body</tissue>
    </source>
</reference>
<accession>A0A232F973</accession>
<dbReference type="PANTHER" id="PTHR31193:SF1">
    <property type="entry name" value="TRANSMEMBRANE PROTEIN 268"/>
    <property type="match status" value="1"/>
</dbReference>
<evidence type="ECO:0000313" key="2">
    <source>
        <dbReference type="Proteomes" id="UP000215335"/>
    </source>
</evidence>
<dbReference type="AlphaFoldDB" id="A0A232F973"/>
<protein>
    <submittedName>
        <fullName evidence="1">Uncharacterized protein</fullName>
    </submittedName>
</protein>
<proteinExistence type="predicted"/>
<name>A0A232F973_9HYME</name>
<gene>
    <name evidence="1" type="ORF">TSAR_010608</name>
</gene>
<evidence type="ECO:0000313" key="1">
    <source>
        <dbReference type="EMBL" id="OXU26867.1"/>
    </source>
</evidence>
<dbReference type="Proteomes" id="UP000215335">
    <property type="component" value="Unassembled WGS sequence"/>
</dbReference>
<dbReference type="PANTHER" id="PTHR31193">
    <property type="entry name" value="TRANSMEMBRANE PROTEIN C9ORF91"/>
    <property type="match status" value="1"/>
</dbReference>
<organism evidence="1 2">
    <name type="scientific">Trichomalopsis sarcophagae</name>
    <dbReference type="NCBI Taxonomy" id="543379"/>
    <lineage>
        <taxon>Eukaryota</taxon>
        <taxon>Metazoa</taxon>
        <taxon>Ecdysozoa</taxon>
        <taxon>Arthropoda</taxon>
        <taxon>Hexapoda</taxon>
        <taxon>Insecta</taxon>
        <taxon>Pterygota</taxon>
        <taxon>Neoptera</taxon>
        <taxon>Endopterygota</taxon>
        <taxon>Hymenoptera</taxon>
        <taxon>Apocrita</taxon>
        <taxon>Proctotrupomorpha</taxon>
        <taxon>Chalcidoidea</taxon>
        <taxon>Pteromalidae</taxon>
        <taxon>Pteromalinae</taxon>
        <taxon>Trichomalopsis</taxon>
    </lineage>
</organism>
<sequence>MTDCHIDDCETYRYTSDERAELLLLRYALRWSHHFVRHRLALAVDSQERNGRNSIGISVQPPRHCISARCPCQFIEEHLKYKPKGKSTLCNFFKMPNFDFE</sequence>
<dbReference type="InterPro" id="IPR028054">
    <property type="entry name" value="DUF4481"/>
</dbReference>
<comment type="caution">
    <text evidence="1">The sequence shown here is derived from an EMBL/GenBank/DDBJ whole genome shotgun (WGS) entry which is preliminary data.</text>
</comment>
<keyword evidence="2" id="KW-1185">Reference proteome</keyword>